<gene>
    <name evidence="3" type="ORF">ACJMK2_044299</name>
</gene>
<dbReference type="EMBL" id="JBJQND010000009">
    <property type="protein sequence ID" value="KAL3867066.1"/>
    <property type="molecule type" value="Genomic_DNA"/>
</dbReference>
<dbReference type="InterPro" id="IPR058210">
    <property type="entry name" value="SACS/Nov_dom"/>
</dbReference>
<evidence type="ECO:0000313" key="4">
    <source>
        <dbReference type="Proteomes" id="UP001634394"/>
    </source>
</evidence>
<dbReference type="Pfam" id="PF05168">
    <property type="entry name" value="HEPN"/>
    <property type="match status" value="1"/>
</dbReference>
<evidence type="ECO:0000259" key="1">
    <source>
        <dbReference type="Pfam" id="PF05168"/>
    </source>
</evidence>
<name>A0ABD3VZL8_SINWO</name>
<dbReference type="PANTHER" id="PTHR15600">
    <property type="entry name" value="SACSIN"/>
    <property type="match status" value="1"/>
</dbReference>
<keyword evidence="4" id="KW-1185">Reference proteome</keyword>
<dbReference type="PANTHER" id="PTHR15600:SF42">
    <property type="entry name" value="SACSIN"/>
    <property type="match status" value="1"/>
</dbReference>
<evidence type="ECO:0000313" key="3">
    <source>
        <dbReference type="EMBL" id="KAL3867066.1"/>
    </source>
</evidence>
<feature type="domain" description="Sacsin/Nov" evidence="2">
    <location>
        <begin position="1417"/>
        <end position="1653"/>
    </location>
</feature>
<dbReference type="Gene3D" id="1.20.120.330">
    <property type="entry name" value="Nucleotidyltransferases domain 2"/>
    <property type="match status" value="1"/>
</dbReference>
<evidence type="ECO:0008006" key="5">
    <source>
        <dbReference type="Google" id="ProtNLM"/>
    </source>
</evidence>
<evidence type="ECO:0000259" key="2">
    <source>
        <dbReference type="Pfam" id="PF25794"/>
    </source>
</evidence>
<dbReference type="InterPro" id="IPR052972">
    <property type="entry name" value="Sacsin_chaperone_reg"/>
</dbReference>
<sequence length="3378" mass="388556">MYTEVPTEEECLTAAHPYIREFGLQQPPLIQQLRKILYDYHDDAILKEIIQNADDARATEIKIVYDGRRINKLCDERFPFRKFFQGPGLCVYNNEIFTEKDWDGVTKINSSVKEHDLLKVGRFGLGFKSVFHLTDHVCIISDNRILLIDPFQEEKGRKVCASISLSDVQNCQLFSVEDILLALDGMFGMSKSVFDDGKYPGTIFWFSLRQSPSALSDTIYDQHKIESLFQSLQIECTNNLLFLKYLERLEICIRRTNLKSTCLPRDEAVVNVDFKISDATIESTESIYARTVVSEGPILDLVFKLEVVGDTKMLEKRKNFLRQIEKLDEHANSDLVCYYNISFNASVKNPGGTAFDTRAETWIVLNLFKVTDMSPSLANLTKMSSLSYRPFVSVATPLKPENVPFKGHVFCFLPLPQEPKSITGLPVHLNAFFALSQNRRQIKWPSIEQEECDMYTDRDLVWNQLLLSELLPYAYALLLRRIVQYSEENAGLTDIVHTLYRSIPDVDMVERRLFKLAKCLFSFIVNDKIFFTANNGGRWISHSNAIFTNIDAFTEDIASIARCVVNILVTYKQNYVQLPEHIQRSLSDAMKFKYFEPEDLSRLLLKNEQYKRFLPGDKLNLLQFFFSHESYIFLKDIELLPLRDGSFTIFSSDLRKISPVYILDEDIMDLFPGLESSFVLPNISSTMKEHFKVIMKSEYFQVTLLTLETVACLIEHSIRLNARSYKEKGKASCICLGESWIQKVWKFILTHNCIWLFENIPVVPKCEKGNSEMEFLRLTDKLIVKDFPGILHPLPQGVCDALGHLSVTVLTSFPDWLSLEALQMYIFFPESSSFVKLLDRLHTELQRKGKSAVLDDFNKNCPIEARKELVKYLGKLGKSSWALGSETLVKQLQLFTESYSCQNNHTEENSLVSLSKNDKITQTKTIPVRLPYRVIIATPNEAKLALHLGAQELSPVQINIDILKNIEQGQYSKGEVNIFILFLFDNFDLYQNDNEIIQYLKSIPFLNSKMNSARRVGDLFDPTPSHLQQLFLMEDKFPKTFCEEPYISILRKLGLKVDVTFDDLIETAKCLHHLSVLNNLKEIVNIKAKAFMQILEQKVRESYGSVESKISSLKTLKCILWMKHKPNGFPKMLPWLKVDATLFKPTEVLSGKHINLVGSVLPLVDCGKYMFLEKLFQWCQRPPLETVLKQLQTIITTYEFHNAEDAYAGLLEIYMYVNEMVINDTNSKDKVRYLQNWRCLLVNSKLMKPSEVVLHLDHNCSPYLYSLDQSEVCKYTNFLDAVGVKQHCDSKDVINALKRMREVKTKQTGPTKRLTAVDLNLSINLLMTLKDTMVAENLTFEILDASLKSELYAPDADSILRHTSDLCLNDLDDEPDANVYFVHKTVSQALATHIGIQTRRTRIYESNSIGIAFGQEEDLVTRIKNLLSSYPRDTGIMKELLQNADDAGATEVNFVKDYRQHSCTRVFEEKCAPVQGPALCVYSDSSFSKEDIKGIQILGLGSKRYDASKIGQYGIGFNSVYHITDIPSFITKDPHHYSDGILCIFDPLCKYVPQATKQKPGRMFTIKDIQTYYPDILLAYNSDLLKLERATMFRFPLRTAEMARVSKITNQEMTIHQMDEMLTNFRNEMAECLLFLKNVTKVTIENITSGTRDIEYYVDISLSRNDHAERRLFAKHIEEFGRQEKLSFTIQPRQVEYTLSIKDSCGMDNSYYVVQRIGFGFSENDVPDILKEAVYNGMLYNLPIGGVALPQNIEKGWVYGGNVTGQQKPYLDHSDTGKAYCFLPLAIQTGLPFHINGHFVIDGSRRCLWNEISGFSKMFNETVLERTVAPAYVTALEHMKSIVCEVESNIEESRLQEMLDKFHKLFPILTSAKDDYWKFFVKMTYQTIQRDKREVFVVVIPEHLRGLESLGVKLKWVSLNNDESFNQPCFNDLSKWSSSYYQKLTILLKRLGLKLLDTPTYIYDSMEKAHAQTSMIEPRIVAEFLRSYKNVSRERCRISKGSAISLEITGIDVTKTNIESISNANLLLKYLKKMKPFHLDGLPLLVTEDGFLREFTRSRPVFISKYCNLFQNSGDTFVHHLQLAGEVNVSRINPKANSEECLAGIFPHITVHEMSPFKVFKVLQPADLPNLLILSLDSTFHSGETLPWNKGLLSEAWIERFWHMTCEMSSAIKEGGRPDVDPDKFYKLATILGKFSLLPIQNNDQCSYLLPINKGYQIVDISSFQIGSDLRKALEKVIFLRLDSNALFNKLDSGTIFDVVSAVRYLMSSAKRPGEVLKFLEYCKKNLICLTDNECRSILTFISDNWEEISKSTRFQKICKVLFVLPLFSTYNGKHVALQNEKTALLVYPKAFIPPDGITDWTARTSFCILEGHKCVFEICRRLQSVQIIDVYSLYHQFIIKTFEHIPHRHRIKHLEYIRDDLLKKAPGSKYSQIQWRLITKLKASACLPVNQELRKVTDFYNPENEIFRLFCRDHEILPTEYCSKTWLPFLVTCGLNCTVCDDDLIKFAIQMEHHICASPPIDLERKSQLLVRELLRRMSKNDLSNTTMEETEWSRETKSKISKIKFIIPHTVSELYSSIHIQHEAESTLISFSGAVSSVYTTRCWTTMSLLPKWACPTKTSSYKELEITLHPPQEAVVQHLINICHSGSANMINTKLMDTLYGCLDAFGDLDHTERLSETRIIHIPDERIVVKTNQVYLEDNIPDLRPYMFKAPIDYGKYHNTLFRKLCIQERPSFHNFLKIFQQMKDEGFEVSILERIVRTMMILKPSYTEVSDVLYLPNRKKALVNSRDLIISDNQYLEKRIGNGHNFQFFIELQDLGIHFQSITCFLDCLPVDLRPLLLSKIVREQVDEEEIVITISKTANRIEEHIHSQEFLRGILRLANHVRRNQGNELSVLESIEMVRNIQNTSIVAVKGLKSRLIFNDEILPNTEEEKICFYKKKDGYGYVLYMLADIAEGGLYSVLAENGGLTNLIDQCTNDILKNNFQYIHALFDNIDMPQKIHRNLDRFRIESYEMTESIATLMLPRTGTYLSKKMLPFLNQGLTTFSSNESVPVVLEVSDPVLEMTVEDVSGVGEPRYIYCRVLSQLASATFERLPGSEEYSVDIDGLDKSLLTYSKSFRIYLTETYRRRVIKRMWLHWDPRNQDEEGEFGFEMRTLLEETLFSDDEDELLEESSIQSVKHDTDNEATRRWFKLFKTLESGVPQQASNYSIVWANQLQNIGQPIHDRERGLMWLHQAKTDQMAAEMFFPMAGEVGEGCSTYHWICYMCHQGVEKALKAAWYFKDAREAGSHGHQLSGFAGDLGSDIETVARKMENLLGHHTRMRYPSDSGTMIPARDPAYSKNTAELAIQQAKAILNYVESRFENMSENDEDTLSE</sequence>
<organism evidence="3 4">
    <name type="scientific">Sinanodonta woodiana</name>
    <name type="common">Chinese pond mussel</name>
    <name type="synonym">Anodonta woodiana</name>
    <dbReference type="NCBI Taxonomy" id="1069815"/>
    <lineage>
        <taxon>Eukaryota</taxon>
        <taxon>Metazoa</taxon>
        <taxon>Spiralia</taxon>
        <taxon>Lophotrochozoa</taxon>
        <taxon>Mollusca</taxon>
        <taxon>Bivalvia</taxon>
        <taxon>Autobranchia</taxon>
        <taxon>Heteroconchia</taxon>
        <taxon>Palaeoheterodonta</taxon>
        <taxon>Unionida</taxon>
        <taxon>Unionoidea</taxon>
        <taxon>Unionidae</taxon>
        <taxon>Unioninae</taxon>
        <taxon>Sinanodonta</taxon>
    </lineage>
</organism>
<proteinExistence type="predicted"/>
<dbReference type="SUPFAM" id="SSF81593">
    <property type="entry name" value="Nucleotidyltransferase substrate binding subunit/domain"/>
    <property type="match status" value="1"/>
</dbReference>
<feature type="domain" description="HEPN" evidence="1">
    <location>
        <begin position="3244"/>
        <end position="3363"/>
    </location>
</feature>
<dbReference type="SUPFAM" id="SSF55874">
    <property type="entry name" value="ATPase domain of HSP90 chaperone/DNA topoisomerase II/histidine kinase"/>
    <property type="match status" value="2"/>
</dbReference>
<reference evidence="3 4" key="1">
    <citation type="submission" date="2024-11" db="EMBL/GenBank/DDBJ databases">
        <title>Chromosome-level genome assembly of the freshwater bivalve Anodonta woodiana.</title>
        <authorList>
            <person name="Chen X."/>
        </authorList>
    </citation>
    <scope>NUCLEOTIDE SEQUENCE [LARGE SCALE GENOMIC DNA]</scope>
    <source>
        <strain evidence="3">MN2024</strain>
        <tissue evidence="3">Gills</tissue>
    </source>
</reference>
<accession>A0ABD3VZL8</accession>
<comment type="caution">
    <text evidence="3">The sequence shown here is derived from an EMBL/GenBank/DDBJ whole genome shotgun (WGS) entry which is preliminary data.</text>
</comment>
<dbReference type="NCBIfam" id="NF047352">
    <property type="entry name" value="P_loop_sacsin"/>
    <property type="match status" value="2"/>
</dbReference>
<dbReference type="Pfam" id="PF25794">
    <property type="entry name" value="SACS"/>
    <property type="match status" value="2"/>
</dbReference>
<dbReference type="InterPro" id="IPR007842">
    <property type="entry name" value="HEPN_dom"/>
</dbReference>
<dbReference type="Gene3D" id="3.30.565.10">
    <property type="entry name" value="Histidine kinase-like ATPase, C-terminal domain"/>
    <property type="match status" value="1"/>
</dbReference>
<protein>
    <recommendedName>
        <fullName evidence="5">Sacsin</fullName>
    </recommendedName>
</protein>
<dbReference type="Proteomes" id="UP001634394">
    <property type="component" value="Unassembled WGS sequence"/>
</dbReference>
<dbReference type="InterPro" id="IPR036890">
    <property type="entry name" value="HATPase_C_sf"/>
</dbReference>
<feature type="domain" description="Sacsin/Nov" evidence="2">
    <location>
        <begin position="27"/>
        <end position="258"/>
    </location>
</feature>